<dbReference type="InterPro" id="IPR050275">
    <property type="entry name" value="PGM_Phosphatase"/>
</dbReference>
<accession>A0A3B0VH67</accession>
<dbReference type="AlphaFoldDB" id="A0A3B0VH67"/>
<evidence type="ECO:0008006" key="2">
    <source>
        <dbReference type="Google" id="ProtNLM"/>
    </source>
</evidence>
<dbReference type="PANTHER" id="PTHR48100">
    <property type="entry name" value="BROAD-SPECIFICITY PHOSPHATASE YOR283W-RELATED"/>
    <property type="match status" value="1"/>
</dbReference>
<dbReference type="PANTHER" id="PTHR48100:SF62">
    <property type="entry name" value="GLUCOSYL-3-PHOSPHOGLYCERATE PHOSPHATASE"/>
    <property type="match status" value="1"/>
</dbReference>
<dbReference type="SUPFAM" id="SSF53254">
    <property type="entry name" value="Phosphoglycerate mutase-like"/>
    <property type="match status" value="1"/>
</dbReference>
<protein>
    <recommendedName>
        <fullName evidence="2">Histidine phosphatase family protein</fullName>
    </recommendedName>
</protein>
<dbReference type="GO" id="GO:0005737">
    <property type="term" value="C:cytoplasm"/>
    <property type="evidence" value="ECO:0007669"/>
    <property type="project" value="TreeGrafter"/>
</dbReference>
<dbReference type="InterPro" id="IPR013078">
    <property type="entry name" value="His_Pase_superF_clade-1"/>
</dbReference>
<organism evidence="1">
    <name type="scientific">hydrothermal vent metagenome</name>
    <dbReference type="NCBI Taxonomy" id="652676"/>
    <lineage>
        <taxon>unclassified sequences</taxon>
        <taxon>metagenomes</taxon>
        <taxon>ecological metagenomes</taxon>
    </lineage>
</organism>
<dbReference type="InterPro" id="IPR001345">
    <property type="entry name" value="PG/BPGM_mutase_AS"/>
</dbReference>
<dbReference type="EMBL" id="UOEU01000991">
    <property type="protein sequence ID" value="VAW42958.1"/>
    <property type="molecule type" value="Genomic_DNA"/>
</dbReference>
<name>A0A3B0VH67_9ZZZZ</name>
<dbReference type="SMART" id="SM00855">
    <property type="entry name" value="PGAM"/>
    <property type="match status" value="1"/>
</dbReference>
<dbReference type="Gene3D" id="3.40.50.1240">
    <property type="entry name" value="Phosphoglycerate mutase-like"/>
    <property type="match status" value="1"/>
</dbReference>
<evidence type="ECO:0000313" key="1">
    <source>
        <dbReference type="EMBL" id="VAW42958.1"/>
    </source>
</evidence>
<dbReference type="PROSITE" id="PS00175">
    <property type="entry name" value="PG_MUTASE"/>
    <property type="match status" value="1"/>
</dbReference>
<dbReference type="CDD" id="cd07067">
    <property type="entry name" value="HP_PGM_like"/>
    <property type="match status" value="1"/>
</dbReference>
<dbReference type="GO" id="GO:0016791">
    <property type="term" value="F:phosphatase activity"/>
    <property type="evidence" value="ECO:0007669"/>
    <property type="project" value="TreeGrafter"/>
</dbReference>
<proteinExistence type="predicted"/>
<dbReference type="Pfam" id="PF00300">
    <property type="entry name" value="His_Phos_1"/>
    <property type="match status" value="1"/>
</dbReference>
<dbReference type="InterPro" id="IPR029033">
    <property type="entry name" value="His_PPase_superfam"/>
</dbReference>
<gene>
    <name evidence="1" type="ORF">MNBD_CHLOROFLEXI01-2551</name>
</gene>
<sequence length="207" mass="23069">MTKLTILLMRHGQTDWNRAGRWQGHADIPLNETGQQQADALCQRLHSWPIKAVYTSDLQRCVQTAVPLATSLGLKPILTPIWRERDVGDFSGLTGKQTREQYPEAWQNSIRGMVDPPNGEPFADVLSRAWQAYESVVDAHENGTVAVVTHGGLLHALLSQIMGIDRTVYGRFSMRGNTGLTIIEFDGRGPLVTLLNDTSHLETHFEV</sequence>
<reference evidence="1" key="1">
    <citation type="submission" date="2018-06" db="EMBL/GenBank/DDBJ databases">
        <authorList>
            <person name="Zhirakovskaya E."/>
        </authorList>
    </citation>
    <scope>NUCLEOTIDE SEQUENCE</scope>
</reference>